<evidence type="ECO:0000313" key="3">
    <source>
        <dbReference type="Proteomes" id="UP000799770"/>
    </source>
</evidence>
<organism evidence="2 3">
    <name type="scientific">Lophiotrema nucula</name>
    <dbReference type="NCBI Taxonomy" id="690887"/>
    <lineage>
        <taxon>Eukaryota</taxon>
        <taxon>Fungi</taxon>
        <taxon>Dikarya</taxon>
        <taxon>Ascomycota</taxon>
        <taxon>Pezizomycotina</taxon>
        <taxon>Dothideomycetes</taxon>
        <taxon>Pleosporomycetidae</taxon>
        <taxon>Pleosporales</taxon>
        <taxon>Lophiotremataceae</taxon>
        <taxon>Lophiotrema</taxon>
    </lineage>
</organism>
<dbReference type="AlphaFoldDB" id="A0A6A5Z5R1"/>
<proteinExistence type="predicted"/>
<dbReference type="EMBL" id="ML977325">
    <property type="protein sequence ID" value="KAF2114374.1"/>
    <property type="molecule type" value="Genomic_DNA"/>
</dbReference>
<keyword evidence="3" id="KW-1185">Reference proteome</keyword>
<feature type="compositionally biased region" description="Basic and acidic residues" evidence="1">
    <location>
        <begin position="205"/>
        <end position="244"/>
    </location>
</feature>
<feature type="region of interest" description="Disordered" evidence="1">
    <location>
        <begin position="201"/>
        <end position="255"/>
    </location>
</feature>
<accession>A0A6A5Z5R1</accession>
<dbReference type="Proteomes" id="UP000799770">
    <property type="component" value="Unassembled WGS sequence"/>
</dbReference>
<name>A0A6A5Z5R1_9PLEO</name>
<sequence>MAASNPQQDLVDIRTLSLEERMSLRGEPFVDIRLCGRTFKQIPRRLLLAMSTDAQHLPAQVPDFEAFDLPLGVDERSIVDIVNWINLFTRGDTNGFLSPKGQFEGDIKLCVAANAFGMRLYAEHVAGKRWASLKNGKLTPAQYDIIDRVALSSHDPFVKTMAFQLAKEKKFGSLQDNAEFDDWLDLHPKTATAVATHLQQMETSQQRRWDQERRRQQEENRRRLELGAARKAENDKKRQEEKVKKQLYSKTAQSGVKTVSQEEAALLRLRR</sequence>
<reference evidence="2" key="1">
    <citation type="journal article" date="2020" name="Stud. Mycol.">
        <title>101 Dothideomycetes genomes: a test case for predicting lifestyles and emergence of pathogens.</title>
        <authorList>
            <person name="Haridas S."/>
            <person name="Albert R."/>
            <person name="Binder M."/>
            <person name="Bloem J."/>
            <person name="Labutti K."/>
            <person name="Salamov A."/>
            <person name="Andreopoulos B."/>
            <person name="Baker S."/>
            <person name="Barry K."/>
            <person name="Bills G."/>
            <person name="Bluhm B."/>
            <person name="Cannon C."/>
            <person name="Castanera R."/>
            <person name="Culley D."/>
            <person name="Daum C."/>
            <person name="Ezra D."/>
            <person name="Gonzalez J."/>
            <person name="Henrissat B."/>
            <person name="Kuo A."/>
            <person name="Liang C."/>
            <person name="Lipzen A."/>
            <person name="Lutzoni F."/>
            <person name="Magnuson J."/>
            <person name="Mondo S."/>
            <person name="Nolan M."/>
            <person name="Ohm R."/>
            <person name="Pangilinan J."/>
            <person name="Park H.-J."/>
            <person name="Ramirez L."/>
            <person name="Alfaro M."/>
            <person name="Sun H."/>
            <person name="Tritt A."/>
            <person name="Yoshinaga Y."/>
            <person name="Zwiers L.-H."/>
            <person name="Turgeon B."/>
            <person name="Goodwin S."/>
            <person name="Spatafora J."/>
            <person name="Crous P."/>
            <person name="Grigoriev I."/>
        </authorList>
    </citation>
    <scope>NUCLEOTIDE SEQUENCE</scope>
    <source>
        <strain evidence="2">CBS 627.86</strain>
    </source>
</reference>
<evidence type="ECO:0000256" key="1">
    <source>
        <dbReference type="SAM" id="MobiDB-lite"/>
    </source>
</evidence>
<dbReference type="OrthoDB" id="3779456at2759"/>
<protein>
    <submittedName>
        <fullName evidence="2">Uncharacterized protein</fullName>
    </submittedName>
</protein>
<gene>
    <name evidence="2" type="ORF">BDV96DRAFT_576669</name>
</gene>
<evidence type="ECO:0000313" key="2">
    <source>
        <dbReference type="EMBL" id="KAF2114374.1"/>
    </source>
</evidence>